<dbReference type="InterPro" id="IPR038932">
    <property type="entry name" value="PARPBP"/>
</dbReference>
<dbReference type="GO" id="GO:0000785">
    <property type="term" value="C:chromatin"/>
    <property type="evidence" value="ECO:0007669"/>
    <property type="project" value="TreeGrafter"/>
</dbReference>
<dbReference type="GO" id="GO:2000042">
    <property type="term" value="P:negative regulation of double-strand break repair via homologous recombination"/>
    <property type="evidence" value="ECO:0007669"/>
    <property type="project" value="InterPro"/>
</dbReference>
<dbReference type="AlphaFoldDB" id="A0AAW0WV75"/>
<accession>A0AAW0WV75</accession>
<evidence type="ECO:0000313" key="13">
    <source>
        <dbReference type="Proteomes" id="UP001445076"/>
    </source>
</evidence>
<evidence type="ECO:0000256" key="6">
    <source>
        <dbReference type="ARBA" id="ARBA00022763"/>
    </source>
</evidence>
<evidence type="ECO:0000256" key="11">
    <source>
        <dbReference type="ARBA" id="ARBA00032731"/>
    </source>
</evidence>
<comment type="subcellular location">
    <subcellularLocation>
        <location evidence="2">Cytoplasm</location>
    </subcellularLocation>
    <subcellularLocation>
        <location evidence="1">Nucleus</location>
    </subcellularLocation>
</comment>
<evidence type="ECO:0000256" key="10">
    <source>
        <dbReference type="ARBA" id="ARBA00031632"/>
    </source>
</evidence>
<dbReference type="PANTHER" id="PTHR32121">
    <property type="entry name" value="PCNA-INTERACTING PARTNER"/>
    <property type="match status" value="1"/>
</dbReference>
<keyword evidence="6" id="KW-0227">DNA damage</keyword>
<comment type="caution">
    <text evidence="12">The sequence shown here is derived from an EMBL/GenBank/DDBJ whole genome shotgun (WGS) entry which is preliminary data.</text>
</comment>
<dbReference type="GO" id="GO:0005634">
    <property type="term" value="C:nucleus"/>
    <property type="evidence" value="ECO:0007669"/>
    <property type="project" value="UniProtKB-SubCell"/>
</dbReference>
<protein>
    <recommendedName>
        <fullName evidence="4">PCNA-interacting partner</fullName>
    </recommendedName>
    <alternativeName>
        <fullName evidence="10">PARP-1 binding protein</fullName>
    </alternativeName>
    <alternativeName>
        <fullName evidence="11">PARP1-binding protein</fullName>
    </alternativeName>
</protein>
<evidence type="ECO:0000256" key="5">
    <source>
        <dbReference type="ARBA" id="ARBA00022490"/>
    </source>
</evidence>
<evidence type="ECO:0000256" key="9">
    <source>
        <dbReference type="ARBA" id="ARBA00023242"/>
    </source>
</evidence>
<proteinExistence type="inferred from homology"/>
<dbReference type="Proteomes" id="UP001445076">
    <property type="component" value="Unassembled WGS sequence"/>
</dbReference>
<reference evidence="12 13" key="1">
    <citation type="journal article" date="2024" name="BMC Genomics">
        <title>Genome assembly of redclaw crayfish (Cherax quadricarinatus) provides insights into its immune adaptation and hypoxia tolerance.</title>
        <authorList>
            <person name="Liu Z."/>
            <person name="Zheng J."/>
            <person name="Li H."/>
            <person name="Fang K."/>
            <person name="Wang S."/>
            <person name="He J."/>
            <person name="Zhou D."/>
            <person name="Weng S."/>
            <person name="Chi M."/>
            <person name="Gu Z."/>
            <person name="He J."/>
            <person name="Li F."/>
            <person name="Wang M."/>
        </authorList>
    </citation>
    <scope>NUCLEOTIDE SEQUENCE [LARGE SCALE GENOMIC DNA]</scope>
    <source>
        <strain evidence="12">ZL_2023a</strain>
    </source>
</reference>
<dbReference type="PANTHER" id="PTHR32121:SF0">
    <property type="entry name" value="PCNA-INTERACTING PARTNER"/>
    <property type="match status" value="1"/>
</dbReference>
<evidence type="ECO:0000256" key="2">
    <source>
        <dbReference type="ARBA" id="ARBA00004496"/>
    </source>
</evidence>
<dbReference type="GO" id="GO:0003677">
    <property type="term" value="F:DNA binding"/>
    <property type="evidence" value="ECO:0007669"/>
    <property type="project" value="UniProtKB-KW"/>
</dbReference>
<feature type="non-terminal residue" evidence="12">
    <location>
        <position position="1"/>
    </location>
</feature>
<keyword evidence="13" id="KW-1185">Reference proteome</keyword>
<name>A0AAW0WV75_CHEQU</name>
<dbReference type="Gene3D" id="1.10.486.10">
    <property type="entry name" value="PCRA, domain 4"/>
    <property type="match status" value="1"/>
</dbReference>
<organism evidence="12 13">
    <name type="scientific">Cherax quadricarinatus</name>
    <name type="common">Australian red claw crayfish</name>
    <dbReference type="NCBI Taxonomy" id="27406"/>
    <lineage>
        <taxon>Eukaryota</taxon>
        <taxon>Metazoa</taxon>
        <taxon>Ecdysozoa</taxon>
        <taxon>Arthropoda</taxon>
        <taxon>Crustacea</taxon>
        <taxon>Multicrustacea</taxon>
        <taxon>Malacostraca</taxon>
        <taxon>Eumalacostraca</taxon>
        <taxon>Eucarida</taxon>
        <taxon>Decapoda</taxon>
        <taxon>Pleocyemata</taxon>
        <taxon>Astacidea</taxon>
        <taxon>Parastacoidea</taxon>
        <taxon>Parastacidae</taxon>
        <taxon>Cherax</taxon>
    </lineage>
</organism>
<evidence type="ECO:0000256" key="8">
    <source>
        <dbReference type="ARBA" id="ARBA00023204"/>
    </source>
</evidence>
<keyword evidence="9" id="KW-0539">Nucleus</keyword>
<evidence type="ECO:0000256" key="1">
    <source>
        <dbReference type="ARBA" id="ARBA00004123"/>
    </source>
</evidence>
<evidence type="ECO:0000313" key="12">
    <source>
        <dbReference type="EMBL" id="KAK8730866.1"/>
    </source>
</evidence>
<evidence type="ECO:0000256" key="3">
    <source>
        <dbReference type="ARBA" id="ARBA00009135"/>
    </source>
</evidence>
<keyword evidence="5" id="KW-0963">Cytoplasm</keyword>
<keyword evidence="8" id="KW-0234">DNA repair</keyword>
<comment type="similarity">
    <text evidence="3">Belongs to the PARI family.</text>
</comment>
<dbReference type="EMBL" id="JARKIK010000062">
    <property type="protein sequence ID" value="KAK8730866.1"/>
    <property type="molecule type" value="Genomic_DNA"/>
</dbReference>
<keyword evidence="7" id="KW-0238">DNA-binding</keyword>
<dbReference type="GO" id="GO:0006281">
    <property type="term" value="P:DNA repair"/>
    <property type="evidence" value="ECO:0007669"/>
    <property type="project" value="UniProtKB-KW"/>
</dbReference>
<gene>
    <name evidence="12" type="ORF">OTU49_007664</name>
</gene>
<evidence type="ECO:0000256" key="4">
    <source>
        <dbReference type="ARBA" id="ARBA00014320"/>
    </source>
</evidence>
<evidence type="ECO:0000256" key="7">
    <source>
        <dbReference type="ARBA" id="ARBA00023125"/>
    </source>
</evidence>
<sequence>AYVVEGVSQMPAMERELLKLLLNGSQIFKLSSEFPIALNSVISTNLDISGIFENDAVSSVLESNEFKVNNIENHSFDDISKVEVRIINSALNDYVDSLCKSPCKVHVGSDSEFYIEQLILAHLRLLINTRDELALTLMCCMPGRGVSQQGFTDIRLEAQKKSMPMYQTILSFIMRQRLGGKGYQADPNNPVLLHIKPLGEVVDSIMKLQNIVEEEPDLRKGALQVMSVIKTNLLQMKERVFKRASVEKVWSGLNSALISLLERVSDGREPAHNIHTTCSLQPCLKHLIRLCDEASGHIHDEGIVDALGENFLSQYNSGHKFTTPVRIPTVISLFRSPAEVENIVKDVTDSGEKDSLRMRLLKKTGLGAAPNSLPERYHSGCAWAPDTLSPISKDDVCPVSTSPIIGRTLKAVGARSKNSQHWRDIVASVSQAEDRGKERIGQMSEVTSCHNEKKKKKCSRSLLSDISSAATESAFKKQKSKDTTKHKSVTKRKINLPKGQKLISSFFKV</sequence>
<dbReference type="GO" id="GO:0005737">
    <property type="term" value="C:cytoplasm"/>
    <property type="evidence" value="ECO:0007669"/>
    <property type="project" value="UniProtKB-SubCell"/>
</dbReference>